<dbReference type="Proteomes" id="UP000053732">
    <property type="component" value="Unassembled WGS sequence"/>
</dbReference>
<evidence type="ECO:0000313" key="1">
    <source>
        <dbReference type="EMBL" id="CRL21638.1"/>
    </source>
</evidence>
<reference evidence="1 2" key="1">
    <citation type="journal article" date="2014" name="Nat. Commun.">
        <title>Multiple recent horizontal transfers of a large genomic region in cheese making fungi.</title>
        <authorList>
            <person name="Cheeseman K."/>
            <person name="Ropars J."/>
            <person name="Renault P."/>
            <person name="Dupont J."/>
            <person name="Gouzy J."/>
            <person name="Branca A."/>
            <person name="Abraham A.L."/>
            <person name="Ceppi M."/>
            <person name="Conseiller E."/>
            <person name="Debuchy R."/>
            <person name="Malagnac F."/>
            <person name="Goarin A."/>
            <person name="Silar P."/>
            <person name="Lacoste S."/>
            <person name="Sallet E."/>
            <person name="Bensimon A."/>
            <person name="Giraud T."/>
            <person name="Brygoo Y."/>
        </authorList>
    </citation>
    <scope>NUCLEOTIDE SEQUENCE [LARGE SCALE GENOMIC DNA]</scope>
    <source>
        <strain evidence="2">FM 013</strain>
    </source>
</reference>
<accession>A0A0G4P5P8</accession>
<name>A0A0G4P5P8_PENC3</name>
<gene>
    <name evidence="1" type="ORF">PCAMFM013_S006g000178</name>
</gene>
<sequence>MSFLDLPLEIHQRIISCLLSNRDVAALSVQCRILHSLCEMATRKKYHRISVSSGEEDIDKPFALLMDILKRPSLGNYVRHVECCTATSSHMDYKQVKSQRNLSNEEIDLVQKAVKKGGFTGLQVDRVVNMLMQRMEKTATYGGYRHRESLGTFITQALTAILIVVSPNVVSMALTHPSGLSRNHTIDFPLAQLLHRANASPENIPYLCHLRSVYVINKNDSTWSDGRFYLPLDLSGCLRLFDNFLSIESVRVDIMEKDPNEELEFKEKYSNISKISIHHSSVGSLYLANLIWSCKTLRDFQYSIGGRASNDGGSPIFNPKAFIKVLCAHKETLEILDVDAESQIHIFDIVDEEERDHELNEYGSPFESGISDEACTFYKSIWTHGGSLKEFVALKRLSLGINFLLYFAAGVSGEPYKKREKLNLVDCLPNGLEYLCVRGYQKGENEEHDEQMDALMTFYKSGSSQLQELKGIDELIPNAEVVRDPDNDDHLLWSLEELGASNFDQNPFWLMHLNFPTLTRCLQTNLQ</sequence>
<evidence type="ECO:0000313" key="2">
    <source>
        <dbReference type="Proteomes" id="UP000053732"/>
    </source>
</evidence>
<keyword evidence="2" id="KW-1185">Reference proteome</keyword>
<dbReference type="EMBL" id="HG793139">
    <property type="protein sequence ID" value="CRL21638.1"/>
    <property type="molecule type" value="Genomic_DNA"/>
</dbReference>
<proteinExistence type="predicted"/>
<organism evidence="1 2">
    <name type="scientific">Penicillium camemberti (strain FM 013)</name>
    <dbReference type="NCBI Taxonomy" id="1429867"/>
    <lineage>
        <taxon>Eukaryota</taxon>
        <taxon>Fungi</taxon>
        <taxon>Dikarya</taxon>
        <taxon>Ascomycota</taxon>
        <taxon>Pezizomycotina</taxon>
        <taxon>Eurotiomycetes</taxon>
        <taxon>Eurotiomycetidae</taxon>
        <taxon>Eurotiales</taxon>
        <taxon>Aspergillaceae</taxon>
        <taxon>Penicillium</taxon>
    </lineage>
</organism>
<protein>
    <submittedName>
        <fullName evidence="1">Str. FM013</fullName>
    </submittedName>
</protein>
<dbReference type="AlphaFoldDB" id="A0A0G4P5P8"/>
<dbReference type="STRING" id="1429867.A0A0G4P5P8"/>